<keyword evidence="1" id="KW-0472">Membrane</keyword>
<dbReference type="AlphaFoldDB" id="A0A0D0DKJ6"/>
<sequence>MPHSFPSLFSFFLPTLTFMLIISFLIPPTSRNILLSNYDLGFIDVLKIQTDFCLISYQSTLARSLFVICDM</sequence>
<proteinExistence type="predicted"/>
<feature type="transmembrane region" description="Helical" evidence="1">
    <location>
        <begin position="6"/>
        <end position="26"/>
    </location>
</feature>
<gene>
    <name evidence="2" type="ORF">PAXRUDRAFT_830593</name>
</gene>
<protein>
    <submittedName>
        <fullName evidence="2">Uncharacterized protein</fullName>
    </submittedName>
</protein>
<accession>A0A0D0DKJ6</accession>
<evidence type="ECO:0000313" key="3">
    <source>
        <dbReference type="Proteomes" id="UP000054538"/>
    </source>
</evidence>
<name>A0A0D0DKJ6_9AGAM</name>
<keyword evidence="1" id="KW-1133">Transmembrane helix</keyword>
<reference evidence="3" key="2">
    <citation type="submission" date="2015-01" db="EMBL/GenBank/DDBJ databases">
        <title>Evolutionary Origins and Diversification of the Mycorrhizal Mutualists.</title>
        <authorList>
            <consortium name="DOE Joint Genome Institute"/>
            <consortium name="Mycorrhizal Genomics Consortium"/>
            <person name="Kohler A."/>
            <person name="Kuo A."/>
            <person name="Nagy L.G."/>
            <person name="Floudas D."/>
            <person name="Copeland A."/>
            <person name="Barry K.W."/>
            <person name="Cichocki N."/>
            <person name="Veneault-Fourrey C."/>
            <person name="LaButti K."/>
            <person name="Lindquist E.A."/>
            <person name="Lipzen A."/>
            <person name="Lundell T."/>
            <person name="Morin E."/>
            <person name="Murat C."/>
            <person name="Riley R."/>
            <person name="Ohm R."/>
            <person name="Sun H."/>
            <person name="Tunlid A."/>
            <person name="Henrissat B."/>
            <person name="Grigoriev I.V."/>
            <person name="Hibbett D.S."/>
            <person name="Martin F."/>
        </authorList>
    </citation>
    <scope>NUCLEOTIDE SEQUENCE [LARGE SCALE GENOMIC DNA]</scope>
    <source>
        <strain evidence="3">Ve08.2h10</strain>
    </source>
</reference>
<keyword evidence="3" id="KW-1185">Reference proteome</keyword>
<keyword evidence="1" id="KW-0812">Transmembrane</keyword>
<dbReference type="HOGENOM" id="CLU_2740802_0_0_1"/>
<dbReference type="InParanoid" id="A0A0D0DKJ6"/>
<evidence type="ECO:0000313" key="2">
    <source>
        <dbReference type="EMBL" id="KIK91728.1"/>
    </source>
</evidence>
<dbReference type="EMBL" id="KN825356">
    <property type="protein sequence ID" value="KIK91728.1"/>
    <property type="molecule type" value="Genomic_DNA"/>
</dbReference>
<feature type="non-terminal residue" evidence="2">
    <location>
        <position position="1"/>
    </location>
</feature>
<organism evidence="2 3">
    <name type="scientific">Paxillus rubicundulus Ve08.2h10</name>
    <dbReference type="NCBI Taxonomy" id="930991"/>
    <lineage>
        <taxon>Eukaryota</taxon>
        <taxon>Fungi</taxon>
        <taxon>Dikarya</taxon>
        <taxon>Basidiomycota</taxon>
        <taxon>Agaricomycotina</taxon>
        <taxon>Agaricomycetes</taxon>
        <taxon>Agaricomycetidae</taxon>
        <taxon>Boletales</taxon>
        <taxon>Paxilineae</taxon>
        <taxon>Paxillaceae</taxon>
        <taxon>Paxillus</taxon>
    </lineage>
</organism>
<dbReference type="Proteomes" id="UP000054538">
    <property type="component" value="Unassembled WGS sequence"/>
</dbReference>
<reference evidence="2 3" key="1">
    <citation type="submission" date="2014-04" db="EMBL/GenBank/DDBJ databases">
        <authorList>
            <consortium name="DOE Joint Genome Institute"/>
            <person name="Kuo A."/>
            <person name="Kohler A."/>
            <person name="Jargeat P."/>
            <person name="Nagy L.G."/>
            <person name="Floudas D."/>
            <person name="Copeland A."/>
            <person name="Barry K.W."/>
            <person name="Cichocki N."/>
            <person name="Veneault-Fourrey C."/>
            <person name="LaButti K."/>
            <person name="Lindquist E.A."/>
            <person name="Lipzen A."/>
            <person name="Lundell T."/>
            <person name="Morin E."/>
            <person name="Murat C."/>
            <person name="Sun H."/>
            <person name="Tunlid A."/>
            <person name="Henrissat B."/>
            <person name="Grigoriev I.V."/>
            <person name="Hibbett D.S."/>
            <person name="Martin F."/>
            <person name="Nordberg H.P."/>
            <person name="Cantor M.N."/>
            <person name="Hua S.X."/>
        </authorList>
    </citation>
    <scope>NUCLEOTIDE SEQUENCE [LARGE SCALE GENOMIC DNA]</scope>
    <source>
        <strain evidence="2 3">Ve08.2h10</strain>
    </source>
</reference>
<evidence type="ECO:0000256" key="1">
    <source>
        <dbReference type="SAM" id="Phobius"/>
    </source>
</evidence>